<feature type="chain" id="PRO_5034438631" evidence="2">
    <location>
        <begin position="28"/>
        <end position="130"/>
    </location>
</feature>
<protein>
    <submittedName>
        <fullName evidence="3">Uncharacterized protein</fullName>
    </submittedName>
</protein>
<organism evidence="3">
    <name type="scientific">Cacopsylla melanoneura</name>
    <dbReference type="NCBI Taxonomy" id="428564"/>
    <lineage>
        <taxon>Eukaryota</taxon>
        <taxon>Metazoa</taxon>
        <taxon>Ecdysozoa</taxon>
        <taxon>Arthropoda</taxon>
        <taxon>Hexapoda</taxon>
        <taxon>Insecta</taxon>
        <taxon>Pterygota</taxon>
        <taxon>Neoptera</taxon>
        <taxon>Paraneoptera</taxon>
        <taxon>Hemiptera</taxon>
        <taxon>Sternorrhyncha</taxon>
        <taxon>Psylloidea</taxon>
        <taxon>Psyllidae</taxon>
        <taxon>Psyllinae</taxon>
        <taxon>Cacopsylla</taxon>
    </lineage>
</organism>
<feature type="compositionally biased region" description="Polar residues" evidence="1">
    <location>
        <begin position="37"/>
        <end position="46"/>
    </location>
</feature>
<proteinExistence type="predicted"/>
<feature type="signal peptide" evidence="2">
    <location>
        <begin position="1"/>
        <end position="27"/>
    </location>
</feature>
<feature type="compositionally biased region" description="Basic and acidic residues" evidence="1">
    <location>
        <begin position="107"/>
        <end position="119"/>
    </location>
</feature>
<keyword evidence="2" id="KW-0732">Signal</keyword>
<sequence length="130" mass="13923">MLSFINIAKATKLGLFLGMMILLISKATPGDSFAISGRSQPVTSIIGSDDDETHDPPPVITSSQLSRVYHAEPASDNTQSSKKEPTTGEPTRAQMKTEGGSISENADDLRPVTETRDQSEGQLYPRSATV</sequence>
<evidence type="ECO:0000313" key="3">
    <source>
        <dbReference type="EMBL" id="CAG6668399.1"/>
    </source>
</evidence>
<evidence type="ECO:0000256" key="1">
    <source>
        <dbReference type="SAM" id="MobiDB-lite"/>
    </source>
</evidence>
<name>A0A8D8SJ90_9HEMI</name>
<dbReference type="EMBL" id="HBUF01218691">
    <property type="protein sequence ID" value="CAG6668399.1"/>
    <property type="molecule type" value="Transcribed_RNA"/>
</dbReference>
<evidence type="ECO:0000256" key="2">
    <source>
        <dbReference type="SAM" id="SignalP"/>
    </source>
</evidence>
<feature type="region of interest" description="Disordered" evidence="1">
    <location>
        <begin position="32"/>
        <end position="130"/>
    </location>
</feature>
<reference evidence="3" key="1">
    <citation type="submission" date="2021-05" db="EMBL/GenBank/DDBJ databases">
        <authorList>
            <person name="Alioto T."/>
            <person name="Alioto T."/>
            <person name="Gomez Garrido J."/>
        </authorList>
    </citation>
    <scope>NUCLEOTIDE SEQUENCE</scope>
</reference>
<accession>A0A8D8SJ90</accession>
<dbReference type="AlphaFoldDB" id="A0A8D8SJ90"/>